<proteinExistence type="predicted"/>
<evidence type="ECO:0000313" key="1">
    <source>
        <dbReference type="EMBL" id="CAD9192456.1"/>
    </source>
</evidence>
<reference evidence="1" key="1">
    <citation type="submission" date="2021-01" db="EMBL/GenBank/DDBJ databases">
        <authorList>
            <person name="Corre E."/>
            <person name="Pelletier E."/>
            <person name="Niang G."/>
            <person name="Scheremetjew M."/>
            <person name="Finn R."/>
            <person name="Kale V."/>
            <person name="Holt S."/>
            <person name="Cochrane G."/>
            <person name="Meng A."/>
            <person name="Brown T."/>
            <person name="Cohen L."/>
        </authorList>
    </citation>
    <scope>NUCLEOTIDE SEQUENCE</scope>
    <source>
        <strain evidence="1">OF101</strain>
    </source>
</reference>
<sequence>MAPVKLTREDAIAMQDMLIEEYSKDDFQRRLHAAWKVSNRGPEVVRAQNKDKSKKTLCLPVQIPIVQQFGFDGSERGVQQSLSAFMGELNRDPEIAERNSRMAILVNPDLQEPRGDLEEAEVEAAEEALVQFVKVELGGVEEEVQVHSKFGPVLLLMDGREQYLNWSDGHPTKAGTNFVNYTWLTKNWRQRSSTDKSVLINIAAKKNRGVRERLGQA</sequence>
<evidence type="ECO:0008006" key="2">
    <source>
        <dbReference type="Google" id="ProtNLM"/>
    </source>
</evidence>
<name>A0A7S1SGK6_ALECA</name>
<organism evidence="1">
    <name type="scientific">Alexandrium catenella</name>
    <name type="common">Red tide dinoflagellate</name>
    <name type="synonym">Gonyaulax catenella</name>
    <dbReference type="NCBI Taxonomy" id="2925"/>
    <lineage>
        <taxon>Eukaryota</taxon>
        <taxon>Sar</taxon>
        <taxon>Alveolata</taxon>
        <taxon>Dinophyceae</taxon>
        <taxon>Gonyaulacales</taxon>
        <taxon>Pyrocystaceae</taxon>
        <taxon>Alexandrium</taxon>
    </lineage>
</organism>
<dbReference type="AlphaFoldDB" id="A0A7S1SGK6"/>
<gene>
    <name evidence="1" type="ORF">ACAT0790_LOCUS69231</name>
</gene>
<dbReference type="EMBL" id="HBGE01116091">
    <property type="protein sequence ID" value="CAD9192456.1"/>
    <property type="molecule type" value="Transcribed_RNA"/>
</dbReference>
<protein>
    <recommendedName>
        <fullName evidence="2">Protein C10</fullName>
    </recommendedName>
</protein>
<accession>A0A7S1SGK6</accession>